<dbReference type="Proteomes" id="UP001371456">
    <property type="component" value="Unassembled WGS sequence"/>
</dbReference>
<reference evidence="1 2" key="1">
    <citation type="submission" date="2024-02" db="EMBL/GenBank/DDBJ databases">
        <title>de novo genome assembly of Solanum bulbocastanum strain 11H21.</title>
        <authorList>
            <person name="Hosaka A.J."/>
        </authorList>
    </citation>
    <scope>NUCLEOTIDE SEQUENCE [LARGE SCALE GENOMIC DNA]</scope>
    <source>
        <tissue evidence="1">Young leaves</tissue>
    </source>
</reference>
<dbReference type="EMBL" id="JBANQN010000007">
    <property type="protein sequence ID" value="KAK6784118.1"/>
    <property type="molecule type" value="Genomic_DNA"/>
</dbReference>
<evidence type="ECO:0000313" key="1">
    <source>
        <dbReference type="EMBL" id="KAK6784118.1"/>
    </source>
</evidence>
<protein>
    <submittedName>
        <fullName evidence="1">Uncharacterized protein</fullName>
    </submittedName>
</protein>
<sequence length="194" mass="22565">MFKALSKKIISSTSIDEKGYLVYRRRDDGRSTKRSGIDLDNRYVVPNNRFLLLKYEAHINVEWCNQSRSIKYLFKYVNKGHDCVATAFCDSGNSSNSRGVDDINMYCDCRYISPCEAAWRIFKFSIHHREPPVERLSFHLPGNQNIIFSDDDPIDVVINKPTINESKFLSWFEANKKFSEARALTYAKFSFKFG</sequence>
<name>A0AAN8TGB7_SOLBU</name>
<accession>A0AAN8TGB7</accession>
<evidence type="ECO:0000313" key="2">
    <source>
        <dbReference type="Proteomes" id="UP001371456"/>
    </source>
</evidence>
<dbReference type="PANTHER" id="PTHR10492">
    <property type="match status" value="1"/>
</dbReference>
<comment type="caution">
    <text evidence="1">The sequence shown here is derived from an EMBL/GenBank/DDBJ whole genome shotgun (WGS) entry which is preliminary data.</text>
</comment>
<dbReference type="AlphaFoldDB" id="A0AAN8TGB7"/>
<proteinExistence type="predicted"/>
<keyword evidence="2" id="KW-1185">Reference proteome</keyword>
<gene>
    <name evidence="1" type="ORF">RDI58_017572</name>
</gene>
<organism evidence="1 2">
    <name type="scientific">Solanum bulbocastanum</name>
    <name type="common">Wild potato</name>
    <dbReference type="NCBI Taxonomy" id="147425"/>
    <lineage>
        <taxon>Eukaryota</taxon>
        <taxon>Viridiplantae</taxon>
        <taxon>Streptophyta</taxon>
        <taxon>Embryophyta</taxon>
        <taxon>Tracheophyta</taxon>
        <taxon>Spermatophyta</taxon>
        <taxon>Magnoliopsida</taxon>
        <taxon>eudicotyledons</taxon>
        <taxon>Gunneridae</taxon>
        <taxon>Pentapetalae</taxon>
        <taxon>asterids</taxon>
        <taxon>lamiids</taxon>
        <taxon>Solanales</taxon>
        <taxon>Solanaceae</taxon>
        <taxon>Solanoideae</taxon>
        <taxon>Solaneae</taxon>
        <taxon>Solanum</taxon>
    </lineage>
</organism>